<organism evidence="9 10">
    <name type="scientific">Sporidiobolus salmonicolor</name>
    <name type="common">Yeast-like fungus</name>
    <name type="synonym">Sporobolomyces salmonicolor</name>
    <dbReference type="NCBI Taxonomy" id="5005"/>
    <lineage>
        <taxon>Eukaryota</taxon>
        <taxon>Fungi</taxon>
        <taxon>Dikarya</taxon>
        <taxon>Basidiomycota</taxon>
        <taxon>Pucciniomycotina</taxon>
        <taxon>Microbotryomycetes</taxon>
        <taxon>Sporidiobolales</taxon>
        <taxon>Sporidiobolaceae</taxon>
        <taxon>Sporobolomyces</taxon>
    </lineage>
</organism>
<keyword evidence="4" id="KW-0677">Repeat</keyword>
<evidence type="ECO:0000256" key="4">
    <source>
        <dbReference type="ARBA" id="ARBA00022737"/>
    </source>
</evidence>
<feature type="compositionally biased region" description="Basic and acidic residues" evidence="7">
    <location>
        <begin position="291"/>
        <end position="306"/>
    </location>
</feature>
<feature type="transmembrane region" description="Helical" evidence="8">
    <location>
        <begin position="47"/>
        <end position="71"/>
    </location>
</feature>
<dbReference type="AlphaFoldDB" id="A0A0D6EII6"/>
<keyword evidence="3 8" id="KW-0812">Transmembrane</keyword>
<reference evidence="10" key="1">
    <citation type="submission" date="2015-02" db="EMBL/GenBank/DDBJ databases">
        <authorList>
            <person name="Gon?alves P."/>
        </authorList>
    </citation>
    <scope>NUCLEOTIDE SEQUENCE [LARGE SCALE GENOMIC DNA]</scope>
</reference>
<keyword evidence="10" id="KW-1185">Reference proteome</keyword>
<dbReference type="NCBIfam" id="TIGR00951">
    <property type="entry name" value="2A43"/>
    <property type="match status" value="1"/>
</dbReference>
<comment type="subcellular location">
    <subcellularLocation>
        <location evidence="1">Endomembrane system</location>
        <topology evidence="1">Multi-pass membrane protein</topology>
    </subcellularLocation>
</comment>
<feature type="transmembrane region" description="Helical" evidence="8">
    <location>
        <begin position="141"/>
        <end position="161"/>
    </location>
</feature>
<evidence type="ECO:0000256" key="8">
    <source>
        <dbReference type="SAM" id="Phobius"/>
    </source>
</evidence>
<feature type="transmembrane region" description="Helical" evidence="8">
    <location>
        <begin position="14"/>
        <end position="35"/>
    </location>
</feature>
<evidence type="ECO:0000256" key="7">
    <source>
        <dbReference type="SAM" id="MobiDB-lite"/>
    </source>
</evidence>
<accession>A0A0D6EII6</accession>
<dbReference type="GO" id="GO:0012505">
    <property type="term" value="C:endomembrane system"/>
    <property type="evidence" value="ECO:0007669"/>
    <property type="project" value="UniProtKB-SubCell"/>
</dbReference>
<evidence type="ECO:0000313" key="9">
    <source>
        <dbReference type="EMBL" id="CEQ39613.1"/>
    </source>
</evidence>
<keyword evidence="6 8" id="KW-0472">Membrane</keyword>
<dbReference type="GO" id="GO:0005774">
    <property type="term" value="C:vacuolar membrane"/>
    <property type="evidence" value="ECO:0007669"/>
    <property type="project" value="TreeGrafter"/>
</dbReference>
<keyword evidence="2" id="KW-0813">Transport</keyword>
<dbReference type="Pfam" id="PF04193">
    <property type="entry name" value="PQ-loop"/>
    <property type="match status" value="2"/>
</dbReference>
<dbReference type="OrthoDB" id="75720at2759"/>
<dbReference type="Proteomes" id="UP000243876">
    <property type="component" value="Unassembled WGS sequence"/>
</dbReference>
<protein>
    <submittedName>
        <fullName evidence="9">SPOSA6832_01171-mRNA-1:cds</fullName>
    </submittedName>
</protein>
<evidence type="ECO:0000256" key="2">
    <source>
        <dbReference type="ARBA" id="ARBA00022448"/>
    </source>
</evidence>
<keyword evidence="5 8" id="KW-1133">Transmembrane helix</keyword>
<evidence type="ECO:0000313" key="10">
    <source>
        <dbReference type="Proteomes" id="UP000243876"/>
    </source>
</evidence>
<dbReference type="GO" id="GO:0000324">
    <property type="term" value="C:fungal-type vacuole"/>
    <property type="evidence" value="ECO:0007669"/>
    <property type="project" value="TreeGrafter"/>
</dbReference>
<evidence type="ECO:0000256" key="1">
    <source>
        <dbReference type="ARBA" id="ARBA00004127"/>
    </source>
</evidence>
<feature type="transmembrane region" description="Helical" evidence="8">
    <location>
        <begin position="167"/>
        <end position="184"/>
    </location>
</feature>
<dbReference type="InterPro" id="IPR005282">
    <property type="entry name" value="LC_transporter"/>
</dbReference>
<name>A0A0D6EII6_SPOSA</name>
<feature type="region of interest" description="Disordered" evidence="7">
    <location>
        <begin position="276"/>
        <end position="306"/>
    </location>
</feature>
<dbReference type="PANTHER" id="PTHR13131">
    <property type="entry name" value="CYSTINOSIN"/>
    <property type="match status" value="1"/>
</dbReference>
<dbReference type="SMART" id="SM00679">
    <property type="entry name" value="CTNS"/>
    <property type="match status" value="2"/>
</dbReference>
<evidence type="ECO:0000256" key="5">
    <source>
        <dbReference type="ARBA" id="ARBA00022989"/>
    </source>
</evidence>
<evidence type="ECO:0000256" key="3">
    <source>
        <dbReference type="ARBA" id="ARBA00022692"/>
    </source>
</evidence>
<dbReference type="InterPro" id="IPR006603">
    <property type="entry name" value="PQ-loop_rpt"/>
</dbReference>
<proteinExistence type="predicted"/>
<dbReference type="PANTHER" id="PTHR13131:SF5">
    <property type="entry name" value="CYSTINOSIN"/>
    <property type="match status" value="1"/>
</dbReference>
<evidence type="ECO:0000256" key="6">
    <source>
        <dbReference type="ARBA" id="ARBA00023136"/>
    </source>
</evidence>
<sequence>MASFWVALSQQVRFLGWVYTAAWSLSFYPQAITNYRRRSVTGVSIDFLLINPFGFLCYFLSNTILYASPVVRKQYQQRHDGHLPQVQPNDVAFAAHAFLLSTLTLLQTLIYKVRRSSPPTLFTPRRSNLPVQRDSSQRPSLYNLLFLSLAVSTIFAGAVLAGTSSHTIAWLDLVIFLSWLKLYISFAKYVPQVVLNYRRKSTEGWSIENIILDLTGGTLSLAQLVLDAWIDADWRAITGNPGKLGLSLLSLSFDLVFVAQHFVLYRDARSRLLKGGANSSDQEQARGALAEGERAPLLRGPREDEA</sequence>
<dbReference type="GO" id="GO:0015184">
    <property type="term" value="F:L-cystine transmembrane transporter activity"/>
    <property type="evidence" value="ECO:0007669"/>
    <property type="project" value="TreeGrafter"/>
</dbReference>
<dbReference type="Gene3D" id="1.20.1280.290">
    <property type="match status" value="2"/>
</dbReference>
<gene>
    <name evidence="9" type="primary">SPOSA6832_01171</name>
</gene>
<dbReference type="EMBL" id="CENE01000003">
    <property type="protein sequence ID" value="CEQ39613.1"/>
    <property type="molecule type" value="Genomic_DNA"/>
</dbReference>